<protein>
    <submittedName>
        <fullName evidence="1">Uncharacterized protein</fullName>
    </submittedName>
</protein>
<gene>
    <name evidence="1" type="ORF">P43SY_010477</name>
</gene>
<dbReference type="AlphaFoldDB" id="A0AAD5LSU1"/>
<name>A0AAD5LSU1_PYTIN</name>
<evidence type="ECO:0000313" key="2">
    <source>
        <dbReference type="Proteomes" id="UP001209570"/>
    </source>
</evidence>
<dbReference type="EMBL" id="JAKCXM010000898">
    <property type="protein sequence ID" value="KAJ0391677.1"/>
    <property type="molecule type" value="Genomic_DNA"/>
</dbReference>
<proteinExistence type="predicted"/>
<comment type="caution">
    <text evidence="1">The sequence shown here is derived from an EMBL/GenBank/DDBJ whole genome shotgun (WGS) entry which is preliminary data.</text>
</comment>
<reference evidence="1" key="1">
    <citation type="submission" date="2021-12" db="EMBL/GenBank/DDBJ databases">
        <title>Prjna785345.</title>
        <authorList>
            <person name="Rujirawat T."/>
            <person name="Krajaejun T."/>
        </authorList>
    </citation>
    <scope>NUCLEOTIDE SEQUENCE</scope>
    <source>
        <strain evidence="1">Pi057C3</strain>
    </source>
</reference>
<keyword evidence="2" id="KW-1185">Reference proteome</keyword>
<dbReference type="Proteomes" id="UP001209570">
    <property type="component" value="Unassembled WGS sequence"/>
</dbReference>
<organism evidence="1 2">
    <name type="scientific">Pythium insidiosum</name>
    <name type="common">Pythiosis disease agent</name>
    <dbReference type="NCBI Taxonomy" id="114742"/>
    <lineage>
        <taxon>Eukaryota</taxon>
        <taxon>Sar</taxon>
        <taxon>Stramenopiles</taxon>
        <taxon>Oomycota</taxon>
        <taxon>Peronosporomycetes</taxon>
        <taxon>Pythiales</taxon>
        <taxon>Pythiaceae</taxon>
        <taxon>Pythium</taxon>
    </lineage>
</organism>
<accession>A0AAD5LSU1</accession>
<sequence length="104" mass="11985">MRRPMPLEALEATPQVRPVRQARLQDLEMMLVALVLLPATPQYLVVWANPNPGEAKKEWVRSLNDISHFKRDLDAITAWKKTGSRFKTLKDFLNSKQGKQHKPP</sequence>
<evidence type="ECO:0000313" key="1">
    <source>
        <dbReference type="EMBL" id="KAJ0391677.1"/>
    </source>
</evidence>